<evidence type="ECO:0000256" key="8">
    <source>
        <dbReference type="ARBA" id="ARBA00022989"/>
    </source>
</evidence>
<gene>
    <name evidence="13" type="ORF">FGG08_001406</name>
</gene>
<dbReference type="EC" id="2.4.1.-" evidence="12"/>
<comment type="pathway">
    <text evidence="2">Protein modification; protein glycosylation.</text>
</comment>
<accession>A0A9P8IEY1</accession>
<dbReference type="GO" id="GO:0005789">
    <property type="term" value="C:endoplasmic reticulum membrane"/>
    <property type="evidence" value="ECO:0007669"/>
    <property type="project" value="UniProtKB-SubCell"/>
</dbReference>
<feature type="transmembrane region" description="Helical" evidence="12">
    <location>
        <begin position="151"/>
        <end position="169"/>
    </location>
</feature>
<dbReference type="InterPro" id="IPR005599">
    <property type="entry name" value="GPI_mannosylTrfase"/>
</dbReference>
<feature type="transmembrane region" description="Helical" evidence="12">
    <location>
        <begin position="63"/>
        <end position="87"/>
    </location>
</feature>
<feature type="transmembrane region" description="Helical" evidence="12">
    <location>
        <begin position="27"/>
        <end position="51"/>
    </location>
</feature>
<keyword evidence="7 12" id="KW-0256">Endoplasmic reticulum</keyword>
<keyword evidence="6 12" id="KW-0812">Transmembrane</keyword>
<dbReference type="EMBL" id="JAGHQL010000018">
    <property type="protein sequence ID" value="KAH0544507.1"/>
    <property type="molecule type" value="Genomic_DNA"/>
</dbReference>
<keyword evidence="14" id="KW-1185">Reference proteome</keyword>
<evidence type="ECO:0000256" key="2">
    <source>
        <dbReference type="ARBA" id="ARBA00004922"/>
    </source>
</evidence>
<comment type="similarity">
    <text evidence="3 12">Belongs to the glycosyltransferase 22 family.</text>
</comment>
<comment type="function">
    <text evidence="10">Mannosyltransferase that operates in the biosynthetic pathway of dolichol-linked oligosaccharides, the glycan precursors employed in protein asparagine (N)-glycosylation. The assembly of dolichol-linked oligosaccharides begins on the cytosolic side of the endoplasmic reticulum membrane and finishes in its lumen. The sequential addition of sugars to dolichol pyrophosphate produces dolichol-linked oligosaccharides containing fourteen sugars, including two GlcNAcs, nine mannoses and three glucoses. Once assembled, the oligosaccharide is transferred from the lipid to nascent proteins by oligosaccharyltransferases. In the lumen of the endoplasmic reticulum, adds the eighth mannose residue in an alpha-1,6 linkage onto Man(7)GlcNAc(2)-PP-dolichol to produce Man(8)GlcNAc(2)-PP-dolichol.</text>
</comment>
<dbReference type="OrthoDB" id="19039at2759"/>
<dbReference type="PANTHER" id="PTHR22760">
    <property type="entry name" value="GLYCOSYLTRANSFERASE"/>
    <property type="match status" value="1"/>
</dbReference>
<evidence type="ECO:0000256" key="6">
    <source>
        <dbReference type="ARBA" id="ARBA00022692"/>
    </source>
</evidence>
<evidence type="ECO:0000256" key="12">
    <source>
        <dbReference type="RuleBase" id="RU363075"/>
    </source>
</evidence>
<name>A0A9P8IEY1_9PEZI</name>
<comment type="catalytic activity">
    <reaction evidence="11">
        <text>an alpha-D-Man-(1-&gt;2)-alpha-D-Man-(1-&gt;2)-alpha-D-Man-(1-&gt;3)-[alpha-D-Man-(1-&gt;2)-alpha-D-Man-(1-&gt;3)-alpha-D-Man-(1-&gt;6)]-beta-D-Man-(1-&gt;4)-beta-D-GlcNAc-(1-&gt;4)-alpha-D-GlcNAc-diphospho-di-trans,poly-cis-dolichol + a di-trans,poly-cis-dolichyl beta-D-mannosyl phosphate = an alpha-D-Man-(1-&gt;2)-alpha-D-Man-(1-&gt;2)-alpha-D-Man-(1-&gt;3)-[alpha-D-Man-(1-&gt;2)-alpha-D-Man-(1-&gt;3)-[alpha-D-Man-(1-&gt;6)]-alpha-D-Man-(1-&gt;6)]-beta-D-Man-(1-&gt;4)-beta-D-GlcNAc-(1-&gt;4)-alpha-D-GlcNAc-diphospho-di-trans,poly-cis-dolichol + a di-trans,poly-cis-dolichyl phosphate + H(+)</text>
        <dbReference type="Rhea" id="RHEA:29535"/>
        <dbReference type="Rhea" id="RHEA-COMP:19498"/>
        <dbReference type="Rhea" id="RHEA-COMP:19501"/>
        <dbReference type="Rhea" id="RHEA-COMP:19518"/>
        <dbReference type="Rhea" id="RHEA-COMP:19519"/>
        <dbReference type="ChEBI" id="CHEBI:15378"/>
        <dbReference type="ChEBI" id="CHEBI:57683"/>
        <dbReference type="ChEBI" id="CHEBI:58211"/>
        <dbReference type="ChEBI" id="CHEBI:132517"/>
        <dbReference type="ChEBI" id="CHEBI:132519"/>
        <dbReference type="EC" id="2.4.1.260"/>
    </reaction>
    <physiologicalReaction direction="left-to-right" evidence="11">
        <dbReference type="Rhea" id="RHEA:29536"/>
    </physiologicalReaction>
</comment>
<comment type="subcellular location">
    <subcellularLocation>
        <location evidence="1 12">Endoplasmic reticulum membrane</location>
        <topology evidence="1 12">Multi-pass membrane protein</topology>
    </subcellularLocation>
</comment>
<evidence type="ECO:0000256" key="1">
    <source>
        <dbReference type="ARBA" id="ARBA00004477"/>
    </source>
</evidence>
<proteinExistence type="inferred from homology"/>
<evidence type="ECO:0000256" key="9">
    <source>
        <dbReference type="ARBA" id="ARBA00023136"/>
    </source>
</evidence>
<feature type="transmembrane region" description="Helical" evidence="12">
    <location>
        <begin position="175"/>
        <end position="195"/>
    </location>
</feature>
<dbReference type="Pfam" id="PF03901">
    <property type="entry name" value="Glyco_transf_22"/>
    <property type="match status" value="1"/>
</dbReference>
<feature type="transmembrane region" description="Helical" evidence="12">
    <location>
        <begin position="202"/>
        <end position="228"/>
    </location>
</feature>
<evidence type="ECO:0000256" key="3">
    <source>
        <dbReference type="ARBA" id="ARBA00007063"/>
    </source>
</evidence>
<dbReference type="GO" id="GO:0052917">
    <property type="term" value="F:dol-P-Man:Man(7)GlcNAc(2)-PP-Dol alpha-1,6-mannosyltransferase activity"/>
    <property type="evidence" value="ECO:0007669"/>
    <property type="project" value="UniProtKB-EC"/>
</dbReference>
<evidence type="ECO:0000256" key="7">
    <source>
        <dbReference type="ARBA" id="ARBA00022824"/>
    </source>
</evidence>
<evidence type="ECO:0000256" key="4">
    <source>
        <dbReference type="ARBA" id="ARBA00022676"/>
    </source>
</evidence>
<keyword evidence="8 12" id="KW-1133">Transmembrane helix</keyword>
<dbReference type="Proteomes" id="UP000698800">
    <property type="component" value="Unassembled WGS sequence"/>
</dbReference>
<protein>
    <recommendedName>
        <fullName evidence="12">Mannosyltransferase</fullName>
        <ecNumber evidence="12">2.4.1.-</ecNumber>
    </recommendedName>
</protein>
<sequence length="393" mass="43546">MGTVAMRGFLPIPAAPPSISSRHKLSIYLLTITAIVFRSEIAILLAAQVGYGLLRGRLSLTRVVVPAGIAGVIAGLLVTVPVDSFFWQKIPLWPELAGFYFNTIEGKSSDWGTSPWWTYFGNALPRLLMNPVAAQVCIPLAVALKPTRKAGLDILIPISIFVGVYSILPHKEWRFVIYTLPGLTAMAAIGANWVWTRRTKSIVYRFLSLTLVASTLASFGVSLAMLGISSLNYPGALALDKVHRLTLGSREIVNIHLDVMTCMTGVTRFMQMPPQSLLRYDKTDDEQKLLYPPFWEKFDYALAERPEKVIGNWEVVDQVDGFAGLHLLHPGESRSRDVEGKGGMSNFASLLTSLRDFLRSKITRGWWIEIKMEPKIRILKKQRGSGFDGVVGG</sequence>
<keyword evidence="4 12" id="KW-0328">Glycosyltransferase</keyword>
<comment type="caution">
    <text evidence="13">The sequence shown here is derived from an EMBL/GenBank/DDBJ whole genome shotgun (WGS) entry which is preliminary data.</text>
</comment>
<keyword evidence="9 12" id="KW-0472">Membrane</keyword>
<dbReference type="GO" id="GO:0006487">
    <property type="term" value="P:protein N-linked glycosylation"/>
    <property type="evidence" value="ECO:0007669"/>
    <property type="project" value="TreeGrafter"/>
</dbReference>
<organism evidence="13 14">
    <name type="scientific">Glutinoglossum americanum</name>
    <dbReference type="NCBI Taxonomy" id="1670608"/>
    <lineage>
        <taxon>Eukaryota</taxon>
        <taxon>Fungi</taxon>
        <taxon>Dikarya</taxon>
        <taxon>Ascomycota</taxon>
        <taxon>Pezizomycotina</taxon>
        <taxon>Geoglossomycetes</taxon>
        <taxon>Geoglossales</taxon>
        <taxon>Geoglossaceae</taxon>
        <taxon>Glutinoglossum</taxon>
    </lineage>
</organism>
<evidence type="ECO:0000256" key="5">
    <source>
        <dbReference type="ARBA" id="ARBA00022679"/>
    </source>
</evidence>
<keyword evidence="5" id="KW-0808">Transferase</keyword>
<evidence type="ECO:0000256" key="10">
    <source>
        <dbReference type="ARBA" id="ARBA00044721"/>
    </source>
</evidence>
<evidence type="ECO:0000256" key="11">
    <source>
        <dbReference type="ARBA" id="ARBA00048899"/>
    </source>
</evidence>
<evidence type="ECO:0000313" key="13">
    <source>
        <dbReference type="EMBL" id="KAH0544507.1"/>
    </source>
</evidence>
<reference evidence="13" key="1">
    <citation type="submission" date="2021-03" db="EMBL/GenBank/DDBJ databases">
        <title>Comparative genomics and phylogenomic investigation of the class Geoglossomycetes provide insights into ecological specialization and systematics.</title>
        <authorList>
            <person name="Melie T."/>
            <person name="Pirro S."/>
            <person name="Miller A.N."/>
            <person name="Quandt A."/>
        </authorList>
    </citation>
    <scope>NUCLEOTIDE SEQUENCE</scope>
    <source>
        <strain evidence="13">GBOQ0MN5Z8</strain>
    </source>
</reference>
<feature type="transmembrane region" description="Helical" evidence="12">
    <location>
        <begin position="123"/>
        <end position="144"/>
    </location>
</feature>
<evidence type="ECO:0000313" key="14">
    <source>
        <dbReference type="Proteomes" id="UP000698800"/>
    </source>
</evidence>
<dbReference type="AlphaFoldDB" id="A0A9P8IEY1"/>
<dbReference type="PANTHER" id="PTHR22760:SF1">
    <property type="entry name" value="DOL-P-MAN:MAN(7)GLCNAC(2)-PP-DOL ALPHA-1,6-MANNOSYLTRANSFERASE"/>
    <property type="match status" value="1"/>
</dbReference>